<dbReference type="eggNOG" id="COG4795">
    <property type="taxonomic scope" value="Bacteria"/>
</dbReference>
<proteinExistence type="predicted"/>
<dbReference type="Pfam" id="PF07963">
    <property type="entry name" value="N_methyl"/>
    <property type="match status" value="1"/>
</dbReference>
<dbReference type="InterPro" id="IPR012902">
    <property type="entry name" value="N_methyl_site"/>
</dbReference>
<keyword evidence="1" id="KW-0812">Transmembrane</keyword>
<evidence type="ECO:0000313" key="3">
    <source>
        <dbReference type="Proteomes" id="UP000029640"/>
    </source>
</evidence>
<keyword evidence="3" id="KW-1185">Reference proteome</keyword>
<keyword evidence="1" id="KW-0472">Membrane</keyword>
<dbReference type="NCBIfam" id="TIGR02532">
    <property type="entry name" value="IV_pilin_GFxxxE"/>
    <property type="match status" value="1"/>
</dbReference>
<organism evidence="2 3">
    <name type="scientific">Pseudohaliea rubra DSM 19751</name>
    <dbReference type="NCBI Taxonomy" id="1265313"/>
    <lineage>
        <taxon>Bacteria</taxon>
        <taxon>Pseudomonadati</taxon>
        <taxon>Pseudomonadota</taxon>
        <taxon>Gammaproteobacteria</taxon>
        <taxon>Cellvibrionales</taxon>
        <taxon>Halieaceae</taxon>
        <taxon>Pseudohaliea</taxon>
    </lineage>
</organism>
<evidence type="ECO:0000256" key="1">
    <source>
        <dbReference type="SAM" id="Phobius"/>
    </source>
</evidence>
<name>A0A095VUJ4_9GAMM</name>
<protein>
    <submittedName>
        <fullName evidence="2">General secretion pathway protein J</fullName>
    </submittedName>
</protein>
<dbReference type="RefSeq" id="WP_035515417.1">
    <property type="nucleotide sequence ID" value="NZ_KN234755.1"/>
</dbReference>
<dbReference type="OrthoDB" id="5735587at2"/>
<dbReference type="STRING" id="1265313.HRUBRA_00621"/>
<gene>
    <name evidence="2" type="ORF">HRUBRA_00621</name>
</gene>
<accession>A0A095VUJ4</accession>
<dbReference type="HOGENOM" id="CLU_101359_1_0_6"/>
<dbReference type="Proteomes" id="UP000029640">
    <property type="component" value="Unassembled WGS sequence"/>
</dbReference>
<dbReference type="AlphaFoldDB" id="A0A095VUJ4"/>
<reference evidence="2 3" key="1">
    <citation type="journal article" date="2014" name="Genome Announc.">
        <title>Genome Sequence of Gammaproteobacterial Pseudohaliea rubra Type Strain DSM 19751, Isolated from Coastal Seawater of the Mediterranean Sea.</title>
        <authorList>
            <person name="Spring S."/>
            <person name="Fiebig A."/>
            <person name="Riedel T."/>
            <person name="Goker M."/>
            <person name="Klenk H.P."/>
        </authorList>
    </citation>
    <scope>NUCLEOTIDE SEQUENCE [LARGE SCALE GENOMIC DNA]</scope>
    <source>
        <strain evidence="2 3">DSM 19751</strain>
    </source>
</reference>
<feature type="transmembrane region" description="Helical" evidence="1">
    <location>
        <begin position="12"/>
        <end position="33"/>
    </location>
</feature>
<sequence>MIRRGRGCGFTLVEVVVSLAVLSLIMLATVTGLRTLGNTQVAVDRQVDRVSEVRAVSSFLRDSFSAAVTGSGSGGLSLGGGMSETTVFELTGQGALIWKAVVLFGESYGGNYLVRLGKQGDELVLRWRASDGTSPLLGWNKAPERTLVSGLDSFEVAYRRTPGGPWLSAWDRAGPPGWVRLRLKVDGRFWPDLVMVVAR</sequence>
<evidence type="ECO:0000313" key="2">
    <source>
        <dbReference type="EMBL" id="KGE04743.1"/>
    </source>
</evidence>
<keyword evidence="1" id="KW-1133">Transmembrane helix</keyword>
<dbReference type="EMBL" id="AUVB01000018">
    <property type="protein sequence ID" value="KGE04743.1"/>
    <property type="molecule type" value="Genomic_DNA"/>
</dbReference>
<comment type="caution">
    <text evidence="2">The sequence shown here is derived from an EMBL/GenBank/DDBJ whole genome shotgun (WGS) entry which is preliminary data.</text>
</comment>